<evidence type="ECO:0000256" key="2">
    <source>
        <dbReference type="ARBA" id="ARBA00022692"/>
    </source>
</evidence>
<dbReference type="Pfam" id="PF00001">
    <property type="entry name" value="7tm_1"/>
    <property type="match status" value="1"/>
</dbReference>
<proteinExistence type="predicted"/>
<dbReference type="PANTHER" id="PTHR26453">
    <property type="entry name" value="OLFACTORY RECEPTOR"/>
    <property type="match status" value="1"/>
</dbReference>
<evidence type="ECO:0000256" key="3">
    <source>
        <dbReference type="ARBA" id="ARBA00022989"/>
    </source>
</evidence>
<evidence type="ECO:0000256" key="5">
    <source>
        <dbReference type="ARBA" id="ARBA00023170"/>
    </source>
</evidence>
<sequence length="71" mass="8174">MIMLILCMDPRLHTPMSFLLSQISHRDLLYISTTMPKMLLNHAMSQKEISFAKCTTQHFLYLTLEGAEISS</sequence>
<comment type="caution">
    <text evidence="6">The sequence shown here is derived from an EMBL/GenBank/DDBJ whole genome shotgun (WGS) entry which is preliminary data.</text>
</comment>
<comment type="subcellular location">
    <subcellularLocation>
        <location evidence="1">Membrane</location>
        <topology evidence="1">Multi-pass membrane protein</topology>
    </subcellularLocation>
</comment>
<reference evidence="6" key="1">
    <citation type="submission" date="2020-03" db="EMBL/GenBank/DDBJ databases">
        <title>Studies in the Genomics of Life Span.</title>
        <authorList>
            <person name="Glass D."/>
        </authorList>
    </citation>
    <scope>NUCLEOTIDE SEQUENCE</scope>
    <source>
        <strain evidence="6">SUZIE</strain>
        <tissue evidence="6">Muscle</tissue>
    </source>
</reference>
<dbReference type="Proteomes" id="UP001166674">
    <property type="component" value="Unassembled WGS sequence"/>
</dbReference>
<dbReference type="AlphaFoldDB" id="A0AA41N407"/>
<gene>
    <name evidence="6" type="ORF">SUZIE_172180</name>
</gene>
<dbReference type="Gene3D" id="1.20.1070.10">
    <property type="entry name" value="Rhodopsin 7-helix transmembrane proteins"/>
    <property type="match status" value="1"/>
</dbReference>
<evidence type="ECO:0000313" key="7">
    <source>
        <dbReference type="Proteomes" id="UP001166674"/>
    </source>
</evidence>
<dbReference type="GO" id="GO:0016020">
    <property type="term" value="C:membrane"/>
    <property type="evidence" value="ECO:0007669"/>
    <property type="project" value="UniProtKB-SubCell"/>
</dbReference>
<accession>A0AA41N407</accession>
<protein>
    <submittedName>
        <fullName evidence="6">Olfactory receptor 2T27</fullName>
    </submittedName>
</protein>
<keyword evidence="2" id="KW-0812">Transmembrane</keyword>
<evidence type="ECO:0000256" key="1">
    <source>
        <dbReference type="ARBA" id="ARBA00004141"/>
    </source>
</evidence>
<dbReference type="EMBL" id="JAATJV010386199">
    <property type="protein sequence ID" value="MBZ3883286.1"/>
    <property type="molecule type" value="Genomic_DNA"/>
</dbReference>
<keyword evidence="7" id="KW-1185">Reference proteome</keyword>
<evidence type="ECO:0000256" key="4">
    <source>
        <dbReference type="ARBA" id="ARBA00023136"/>
    </source>
</evidence>
<dbReference type="SUPFAM" id="SSF81321">
    <property type="entry name" value="Family A G protein-coupled receptor-like"/>
    <property type="match status" value="1"/>
</dbReference>
<dbReference type="InterPro" id="IPR000276">
    <property type="entry name" value="GPCR_Rhodpsn"/>
</dbReference>
<dbReference type="GO" id="GO:0004930">
    <property type="term" value="F:G protein-coupled receptor activity"/>
    <property type="evidence" value="ECO:0007669"/>
    <property type="project" value="InterPro"/>
</dbReference>
<evidence type="ECO:0000313" key="6">
    <source>
        <dbReference type="EMBL" id="MBZ3883286.1"/>
    </source>
</evidence>
<organism evidence="6 7">
    <name type="scientific">Sciurus carolinensis</name>
    <name type="common">Eastern gray squirrel</name>
    <dbReference type="NCBI Taxonomy" id="30640"/>
    <lineage>
        <taxon>Eukaryota</taxon>
        <taxon>Metazoa</taxon>
        <taxon>Chordata</taxon>
        <taxon>Craniata</taxon>
        <taxon>Vertebrata</taxon>
        <taxon>Euteleostomi</taxon>
        <taxon>Mammalia</taxon>
        <taxon>Eutheria</taxon>
        <taxon>Euarchontoglires</taxon>
        <taxon>Glires</taxon>
        <taxon>Rodentia</taxon>
        <taxon>Sciuromorpha</taxon>
        <taxon>Sciuridae</taxon>
        <taxon>Sciurinae</taxon>
        <taxon>Sciurini</taxon>
        <taxon>Sciurus</taxon>
    </lineage>
</organism>
<keyword evidence="5 6" id="KW-0675">Receptor</keyword>
<keyword evidence="4" id="KW-0472">Membrane</keyword>
<name>A0AA41N407_SCICA</name>
<keyword evidence="3" id="KW-1133">Transmembrane helix</keyword>